<dbReference type="InterPro" id="IPR029071">
    <property type="entry name" value="Ubiquitin-like_domsf"/>
</dbReference>
<dbReference type="SUPFAM" id="SSF54001">
    <property type="entry name" value="Cysteine proteinases"/>
    <property type="match status" value="1"/>
</dbReference>
<keyword evidence="4" id="KW-0863">Zinc-finger</keyword>
<feature type="region of interest" description="Disordered" evidence="10">
    <location>
        <begin position="116"/>
        <end position="141"/>
    </location>
</feature>
<feature type="domain" description="OTU" evidence="13">
    <location>
        <begin position="159"/>
        <end position="285"/>
    </location>
</feature>
<evidence type="ECO:0000259" key="11">
    <source>
        <dbReference type="PROSITE" id="PS50033"/>
    </source>
</evidence>
<dbReference type="PANTHER" id="PTHR13312">
    <property type="entry name" value="HIV-INDUCED PROTEIN-7-LIKE PROTEASE"/>
    <property type="match status" value="1"/>
</dbReference>
<protein>
    <recommendedName>
        <fullName evidence="9">Ubiquitin thioesterase OTU</fullName>
        <ecNumber evidence="9">3.4.19.12</ecNumber>
    </recommendedName>
</protein>
<dbReference type="GO" id="GO:0005634">
    <property type="term" value="C:nucleus"/>
    <property type="evidence" value="ECO:0007669"/>
    <property type="project" value="TreeGrafter"/>
</dbReference>
<dbReference type="Pfam" id="PF02338">
    <property type="entry name" value="OTU"/>
    <property type="match status" value="1"/>
</dbReference>
<feature type="domain" description="Ubiquitin-like" evidence="12">
    <location>
        <begin position="39"/>
        <end position="112"/>
    </location>
</feature>
<evidence type="ECO:0000256" key="4">
    <source>
        <dbReference type="ARBA" id="ARBA00022771"/>
    </source>
</evidence>
<organism evidence="14 15">
    <name type="scientific">Acanthoscelides obtectus</name>
    <name type="common">Bean weevil</name>
    <name type="synonym">Bruchus obtectus</name>
    <dbReference type="NCBI Taxonomy" id="200917"/>
    <lineage>
        <taxon>Eukaryota</taxon>
        <taxon>Metazoa</taxon>
        <taxon>Ecdysozoa</taxon>
        <taxon>Arthropoda</taxon>
        <taxon>Hexapoda</taxon>
        <taxon>Insecta</taxon>
        <taxon>Pterygota</taxon>
        <taxon>Neoptera</taxon>
        <taxon>Endopterygota</taxon>
        <taxon>Coleoptera</taxon>
        <taxon>Polyphaga</taxon>
        <taxon>Cucujiformia</taxon>
        <taxon>Chrysomeloidea</taxon>
        <taxon>Chrysomelidae</taxon>
        <taxon>Bruchinae</taxon>
        <taxon>Bruchini</taxon>
        <taxon>Acanthoscelides</taxon>
    </lineage>
</organism>
<dbReference type="InterPro" id="IPR000626">
    <property type="entry name" value="Ubiquitin-like_dom"/>
</dbReference>
<dbReference type="InterPro" id="IPR048857">
    <property type="entry name" value="OTU1_Ubl"/>
</dbReference>
<dbReference type="GO" id="GO:0004843">
    <property type="term" value="F:cysteine-type deubiquitinase activity"/>
    <property type="evidence" value="ECO:0007669"/>
    <property type="project" value="UniProtKB-UniRule"/>
</dbReference>
<dbReference type="InterPro" id="IPR038765">
    <property type="entry name" value="Papain-like_cys_pep_sf"/>
</dbReference>
<dbReference type="Pfam" id="PF24560">
    <property type="entry name" value="zf-C2H2_OTU1_C"/>
    <property type="match status" value="1"/>
</dbReference>
<dbReference type="AlphaFoldDB" id="A0A9P0LW95"/>
<keyword evidence="2" id="KW-0645">Protease</keyword>
<gene>
    <name evidence="14" type="ORF">ACAOBT_LOCUS26565</name>
</gene>
<dbReference type="GO" id="GO:0036503">
    <property type="term" value="P:ERAD pathway"/>
    <property type="evidence" value="ECO:0007669"/>
    <property type="project" value="TreeGrafter"/>
</dbReference>
<dbReference type="Pfam" id="PF21403">
    <property type="entry name" value="OTU1_UBXL"/>
    <property type="match status" value="1"/>
</dbReference>
<dbReference type="Gene3D" id="3.10.20.90">
    <property type="entry name" value="Phosphatidylinositol 3-kinase Catalytic Subunit, Chain A, domain 1"/>
    <property type="match status" value="1"/>
</dbReference>
<dbReference type="InterPro" id="IPR003323">
    <property type="entry name" value="OTU_dom"/>
</dbReference>
<dbReference type="Proteomes" id="UP001152888">
    <property type="component" value="Unassembled WGS sequence"/>
</dbReference>
<name>A0A9P0LW95_ACAOB</name>
<keyword evidence="7 9" id="KW-0788">Thiol protease</keyword>
<dbReference type="PANTHER" id="PTHR13312:SF0">
    <property type="entry name" value="UBIQUITIN THIOESTERASE OTU1"/>
    <property type="match status" value="1"/>
</dbReference>
<comment type="caution">
    <text evidence="14">The sequence shown here is derived from an EMBL/GenBank/DDBJ whole genome shotgun (WGS) entry which is preliminary data.</text>
</comment>
<dbReference type="FunFam" id="3.10.20.90:FF:000096">
    <property type="entry name" value="Ubiquitin thioesterase OTU1"/>
    <property type="match status" value="1"/>
</dbReference>
<evidence type="ECO:0000256" key="3">
    <source>
        <dbReference type="ARBA" id="ARBA00022723"/>
    </source>
</evidence>
<dbReference type="SUPFAM" id="SSF54236">
    <property type="entry name" value="Ubiquitin-like"/>
    <property type="match status" value="1"/>
</dbReference>
<evidence type="ECO:0000256" key="5">
    <source>
        <dbReference type="ARBA" id="ARBA00022786"/>
    </source>
</evidence>
<evidence type="ECO:0000256" key="10">
    <source>
        <dbReference type="SAM" id="MobiDB-lite"/>
    </source>
</evidence>
<dbReference type="Gene3D" id="3.90.70.80">
    <property type="match status" value="1"/>
</dbReference>
<keyword evidence="15" id="KW-1185">Reference proteome</keyword>
<dbReference type="PROSITE" id="PS50053">
    <property type="entry name" value="UBIQUITIN_2"/>
    <property type="match status" value="1"/>
</dbReference>
<feature type="domain" description="UBX" evidence="11">
    <location>
        <begin position="41"/>
        <end position="112"/>
    </location>
</feature>
<keyword evidence="5 9" id="KW-0833">Ubl conjugation pathway</keyword>
<evidence type="ECO:0000259" key="12">
    <source>
        <dbReference type="PROSITE" id="PS50053"/>
    </source>
</evidence>
<evidence type="ECO:0000256" key="8">
    <source>
        <dbReference type="ARBA" id="ARBA00022833"/>
    </source>
</evidence>
<dbReference type="GO" id="GO:0016579">
    <property type="term" value="P:protein deubiquitination"/>
    <property type="evidence" value="ECO:0007669"/>
    <property type="project" value="TreeGrafter"/>
</dbReference>
<sequence length="364" mass="40592">MSRTIIVNKKSREGRFLYLRSKKSTNQFECERVDIMASIALRVKTKSGQQVVNTLNKQSTMKELKQLLSSISNIPLERLHVLSGFPPKTLDISQDNLSLDSSGITSGDTLILEEKAPQEQPPQAVPPPSTIEPSPPKTTTNVEATTEHADVENHSSGILMKQVVPADNSCLFTSINFVLNGKVDDSTNVAPYMRKLVAETINAERFLYDEAVLGKPVDDYCAWIQDDRSWGGAIELAILSNYYGIEIAVADTMNAIINRFGEDKDYPHRVFLMFDGIHYDPLYLEPADGSMIRTIFSTEDTGILKQAEQLAQEANTSRQYTDMEKFTLRCMVCQQGLKGQAEARQHAAATGKLHYLSHQMSLDP</sequence>
<evidence type="ECO:0000313" key="15">
    <source>
        <dbReference type="Proteomes" id="UP001152888"/>
    </source>
</evidence>
<dbReference type="OrthoDB" id="65596at2759"/>
<evidence type="ECO:0000313" key="14">
    <source>
        <dbReference type="EMBL" id="CAH2002021.1"/>
    </source>
</evidence>
<dbReference type="EC" id="3.4.19.12" evidence="9"/>
<evidence type="ECO:0000259" key="13">
    <source>
        <dbReference type="PROSITE" id="PS50802"/>
    </source>
</evidence>
<dbReference type="InterPro" id="IPR001012">
    <property type="entry name" value="UBX_dom"/>
</dbReference>
<evidence type="ECO:0000256" key="2">
    <source>
        <dbReference type="ARBA" id="ARBA00022670"/>
    </source>
</evidence>
<comment type="function">
    <text evidence="9">Hydrolase that can remove conjugated ubiquitin from proteins and may therefore play an important regulatory role at the level of protein turnover by preventing degradation.</text>
</comment>
<evidence type="ECO:0000256" key="1">
    <source>
        <dbReference type="ARBA" id="ARBA00000707"/>
    </source>
</evidence>
<keyword evidence="3" id="KW-0479">Metal-binding</keyword>
<dbReference type="PROSITE" id="PS50033">
    <property type="entry name" value="UBX"/>
    <property type="match status" value="1"/>
</dbReference>
<dbReference type="PROSITE" id="PS50802">
    <property type="entry name" value="OTU"/>
    <property type="match status" value="1"/>
</dbReference>
<dbReference type="GO" id="GO:0008270">
    <property type="term" value="F:zinc ion binding"/>
    <property type="evidence" value="ECO:0007669"/>
    <property type="project" value="UniProtKB-KW"/>
</dbReference>
<evidence type="ECO:0000256" key="9">
    <source>
        <dbReference type="RuleBase" id="RU367104"/>
    </source>
</evidence>
<evidence type="ECO:0000256" key="6">
    <source>
        <dbReference type="ARBA" id="ARBA00022801"/>
    </source>
</evidence>
<comment type="subcellular location">
    <subcellularLocation>
        <location evidence="9">Cytoplasm</location>
    </subcellularLocation>
</comment>
<comment type="catalytic activity">
    <reaction evidence="1 9">
        <text>Thiol-dependent hydrolysis of ester, thioester, amide, peptide and isopeptide bonds formed by the C-terminal Gly of ubiquitin (a 76-residue protein attached to proteins as an intracellular targeting signal).</text>
        <dbReference type="EC" id="3.4.19.12"/>
    </reaction>
</comment>
<evidence type="ECO:0000256" key="7">
    <source>
        <dbReference type="ARBA" id="ARBA00022807"/>
    </source>
</evidence>
<keyword evidence="8" id="KW-0862">Zinc</keyword>
<proteinExistence type="predicted"/>
<accession>A0A9P0LW95</accession>
<keyword evidence="9" id="KW-0963">Cytoplasm</keyword>
<feature type="compositionally biased region" description="Pro residues" evidence="10">
    <location>
        <begin position="119"/>
        <end position="136"/>
    </location>
</feature>
<reference evidence="14" key="1">
    <citation type="submission" date="2022-03" db="EMBL/GenBank/DDBJ databases">
        <authorList>
            <person name="Sayadi A."/>
        </authorList>
    </citation>
    <scope>NUCLEOTIDE SEQUENCE</scope>
</reference>
<dbReference type="CDD" id="cd22745">
    <property type="entry name" value="OTU_OTU1"/>
    <property type="match status" value="1"/>
</dbReference>
<dbReference type="GO" id="GO:0030968">
    <property type="term" value="P:endoplasmic reticulum unfolded protein response"/>
    <property type="evidence" value="ECO:0007669"/>
    <property type="project" value="TreeGrafter"/>
</dbReference>
<dbReference type="CDD" id="cd17059">
    <property type="entry name" value="Ubl_OTU1"/>
    <property type="match status" value="1"/>
</dbReference>
<dbReference type="GO" id="GO:0005829">
    <property type="term" value="C:cytosol"/>
    <property type="evidence" value="ECO:0007669"/>
    <property type="project" value="TreeGrafter"/>
</dbReference>
<dbReference type="InterPro" id="IPR057766">
    <property type="entry name" value="Znf-C2H2_OTU1-like_C"/>
</dbReference>
<keyword evidence="6 9" id="KW-0378">Hydrolase</keyword>
<dbReference type="EMBL" id="CAKOFQ010007479">
    <property type="protein sequence ID" value="CAH2002021.1"/>
    <property type="molecule type" value="Genomic_DNA"/>
</dbReference>